<accession>A0AA40X0S1</accession>
<dbReference type="RefSeq" id="WP_194977753.1">
    <property type="nucleotide sequence ID" value="NZ_JADMKS010000003.1"/>
</dbReference>
<gene>
    <name evidence="1" type="ORF">ITX54_07130</name>
</gene>
<organism evidence="1 2">
    <name type="scientific">Rouxiella silvae</name>
    <dbReference type="NCBI Taxonomy" id="1646373"/>
    <lineage>
        <taxon>Bacteria</taxon>
        <taxon>Pseudomonadati</taxon>
        <taxon>Pseudomonadota</taxon>
        <taxon>Gammaproteobacteria</taxon>
        <taxon>Enterobacterales</taxon>
        <taxon>Yersiniaceae</taxon>
        <taxon>Rouxiella</taxon>
    </lineage>
</organism>
<dbReference type="Proteomes" id="UP000705283">
    <property type="component" value="Unassembled WGS sequence"/>
</dbReference>
<proteinExistence type="predicted"/>
<dbReference type="AlphaFoldDB" id="A0AA40X0S1"/>
<comment type="caution">
    <text evidence="1">The sequence shown here is derived from an EMBL/GenBank/DDBJ whole genome shotgun (WGS) entry which is preliminary data.</text>
</comment>
<sequence>MKKTPPFQIPPPRNWQDFESLCCDLWARVWNDPNTQKNGRGGQIQHGVDIFGSPLNAYGKYYGIQCKGKDNYSGSILTISELNSEVEKASNFLPSIECFIIATTSVKDAVIEMRAREITEENRKKDSFTVHVFGWADIVEKLSEHPEVMDKYYSWAVPSNDPNKKLFESWYRDADIKNLQKNSNIIPFQLFNIRFTGGFLNTLHSYLMKIETNLRAFPSNSASQNLRDAIVNFNHVATDVLKSCHEFENRYDIESDVYTYWIDTKGHPYNKQGEFIEFKKGVLKVLFYNLVKAANYVIHIRNSLHFDSSRTLDFIGFIENFNYNYPLFGEPHPSPEYYPLYSVQEVEEVRFYQGLENIKQYVHDQVYSD</sequence>
<evidence type="ECO:0000313" key="1">
    <source>
        <dbReference type="EMBL" id="MBF6636428.1"/>
    </source>
</evidence>
<evidence type="ECO:0008006" key="3">
    <source>
        <dbReference type="Google" id="ProtNLM"/>
    </source>
</evidence>
<evidence type="ECO:0000313" key="2">
    <source>
        <dbReference type="Proteomes" id="UP000705283"/>
    </source>
</evidence>
<protein>
    <recommendedName>
        <fullName evidence="3">Mrr-like domain-containing protein</fullName>
    </recommendedName>
</protein>
<name>A0AA40X0S1_9GAMM</name>
<reference evidence="1" key="1">
    <citation type="submission" date="2020-11" db="EMBL/GenBank/DDBJ databases">
        <authorList>
            <person name="Lee S.D."/>
        </authorList>
    </citation>
    <scope>NUCLEOTIDE SEQUENCE</scope>
    <source>
        <strain evidence="1">SAP-2</strain>
    </source>
</reference>
<reference evidence="1" key="2">
    <citation type="submission" date="2022-09" db="EMBL/GenBank/DDBJ databases">
        <title>Rouxiella aceris sp. nov., isolated from tree sap and emended description of the genus Rhouxiella.</title>
        <authorList>
            <person name="Kim I.S."/>
        </authorList>
    </citation>
    <scope>NUCLEOTIDE SEQUENCE</scope>
    <source>
        <strain evidence="1">SAP-2</strain>
    </source>
</reference>
<dbReference type="EMBL" id="JADMKS010000003">
    <property type="protein sequence ID" value="MBF6636428.1"/>
    <property type="molecule type" value="Genomic_DNA"/>
</dbReference>